<dbReference type="RefSeq" id="WP_238207042.1">
    <property type="nucleotide sequence ID" value="NZ_JBHTND010000001.1"/>
</dbReference>
<sequence>MVGIVIATLAGGHWRGGFADEGHGGEPRLERCQLGIGALQVECNFLETAHLGLSEGMIDDRKDFRLSVRGLPVPKHTFASELGHEPTIAGRPRCSRMLNVIARKQALQG</sequence>
<reference evidence="2" key="1">
    <citation type="journal article" date="2019" name="Int. J. Syst. Evol. Microbiol.">
        <title>The Global Catalogue of Microorganisms (GCM) 10K type strain sequencing project: providing services to taxonomists for standard genome sequencing and annotation.</title>
        <authorList>
            <consortium name="The Broad Institute Genomics Platform"/>
            <consortium name="The Broad Institute Genome Sequencing Center for Infectious Disease"/>
            <person name="Wu L."/>
            <person name="Ma J."/>
        </authorList>
    </citation>
    <scope>NUCLEOTIDE SEQUENCE [LARGE SCALE GENOMIC DNA]</scope>
    <source>
        <strain evidence="2">CCUG 56108</strain>
    </source>
</reference>
<proteinExistence type="predicted"/>
<comment type="caution">
    <text evidence="1">The sequence shown here is derived from an EMBL/GenBank/DDBJ whole genome shotgun (WGS) entry which is preliminary data.</text>
</comment>
<protein>
    <submittedName>
        <fullName evidence="1">Uncharacterized protein</fullName>
    </submittedName>
</protein>
<evidence type="ECO:0000313" key="1">
    <source>
        <dbReference type="EMBL" id="MFD1300109.1"/>
    </source>
</evidence>
<dbReference type="EMBL" id="JBHTND010000001">
    <property type="protein sequence ID" value="MFD1300109.1"/>
    <property type="molecule type" value="Genomic_DNA"/>
</dbReference>
<name>A0ABW3WU29_9HYPH</name>
<accession>A0ABW3WU29</accession>
<evidence type="ECO:0000313" key="2">
    <source>
        <dbReference type="Proteomes" id="UP001597176"/>
    </source>
</evidence>
<gene>
    <name evidence="1" type="ORF">ACFQ4G_00720</name>
</gene>
<dbReference type="Proteomes" id="UP001597176">
    <property type="component" value="Unassembled WGS sequence"/>
</dbReference>
<keyword evidence="2" id="KW-1185">Reference proteome</keyword>
<organism evidence="1 2">
    <name type="scientific">Methylobacterium marchantiae</name>
    <dbReference type="NCBI Taxonomy" id="600331"/>
    <lineage>
        <taxon>Bacteria</taxon>
        <taxon>Pseudomonadati</taxon>
        <taxon>Pseudomonadota</taxon>
        <taxon>Alphaproteobacteria</taxon>
        <taxon>Hyphomicrobiales</taxon>
        <taxon>Methylobacteriaceae</taxon>
        <taxon>Methylobacterium</taxon>
    </lineage>
</organism>